<proteinExistence type="predicted"/>
<keyword evidence="1" id="KW-0812">Transmembrane</keyword>
<dbReference type="Pfam" id="PF10110">
    <property type="entry name" value="GPDPase_memb"/>
    <property type="match status" value="1"/>
</dbReference>
<name>A0A8J6Y5U8_9BACT</name>
<dbReference type="PANTHER" id="PTHR46211:SF8">
    <property type="entry name" value="PHOSPHODIESTERASE"/>
    <property type="match status" value="1"/>
</dbReference>
<evidence type="ECO:0000256" key="1">
    <source>
        <dbReference type="SAM" id="Phobius"/>
    </source>
</evidence>
<comment type="caution">
    <text evidence="3">The sequence shown here is derived from an EMBL/GenBank/DDBJ whole genome shotgun (WGS) entry which is preliminary data.</text>
</comment>
<feature type="transmembrane region" description="Helical" evidence="1">
    <location>
        <begin position="71"/>
        <end position="102"/>
    </location>
</feature>
<dbReference type="InterPro" id="IPR030395">
    <property type="entry name" value="GP_PDE_dom"/>
</dbReference>
<dbReference type="PROSITE" id="PS51704">
    <property type="entry name" value="GP_PDE"/>
    <property type="match status" value="1"/>
</dbReference>
<feature type="transmembrane region" description="Helical" evidence="1">
    <location>
        <begin position="228"/>
        <end position="251"/>
    </location>
</feature>
<reference evidence="3 4" key="1">
    <citation type="submission" date="2020-08" db="EMBL/GenBank/DDBJ databases">
        <title>Acidobacteriota in marine sediments use diverse sulfur dissimilation pathways.</title>
        <authorList>
            <person name="Wasmund K."/>
        </authorList>
    </citation>
    <scope>NUCLEOTIDE SEQUENCE [LARGE SCALE GENOMIC DNA]</scope>
    <source>
        <strain evidence="3">MAG AM3-A</strain>
    </source>
</reference>
<feature type="transmembrane region" description="Helical" evidence="1">
    <location>
        <begin position="331"/>
        <end position="351"/>
    </location>
</feature>
<dbReference type="Gene3D" id="3.20.20.190">
    <property type="entry name" value="Phosphatidylinositol (PI) phosphodiesterase"/>
    <property type="match status" value="1"/>
</dbReference>
<organism evidence="3 4">
    <name type="scientific">Candidatus Sulfomarinibacter kjeldsenii</name>
    <dbReference type="NCBI Taxonomy" id="2885994"/>
    <lineage>
        <taxon>Bacteria</taxon>
        <taxon>Pseudomonadati</taxon>
        <taxon>Acidobacteriota</taxon>
        <taxon>Thermoanaerobaculia</taxon>
        <taxon>Thermoanaerobaculales</taxon>
        <taxon>Candidatus Sulfomarinibacteraceae</taxon>
        <taxon>Candidatus Sulfomarinibacter</taxon>
    </lineage>
</organism>
<feature type="transmembrane region" description="Helical" evidence="1">
    <location>
        <begin position="169"/>
        <end position="196"/>
    </location>
</feature>
<dbReference type="EMBL" id="JACXWA010000114">
    <property type="protein sequence ID" value="MBD3871095.1"/>
    <property type="molecule type" value="Genomic_DNA"/>
</dbReference>
<dbReference type="Proteomes" id="UP000598633">
    <property type="component" value="Unassembled WGS sequence"/>
</dbReference>
<dbReference type="PANTHER" id="PTHR46211">
    <property type="entry name" value="GLYCEROPHOSPHORYL DIESTER PHOSPHODIESTERASE"/>
    <property type="match status" value="1"/>
</dbReference>
<feature type="domain" description="GP-PDE" evidence="2">
    <location>
        <begin position="360"/>
        <end position="590"/>
    </location>
</feature>
<keyword evidence="1" id="KW-0472">Membrane</keyword>
<dbReference type="AlphaFoldDB" id="A0A8J6Y5U8"/>
<dbReference type="GO" id="GO:0006629">
    <property type="term" value="P:lipid metabolic process"/>
    <property type="evidence" value="ECO:0007669"/>
    <property type="project" value="InterPro"/>
</dbReference>
<evidence type="ECO:0000313" key="4">
    <source>
        <dbReference type="Proteomes" id="UP000598633"/>
    </source>
</evidence>
<evidence type="ECO:0000313" key="3">
    <source>
        <dbReference type="EMBL" id="MBD3871095.1"/>
    </source>
</evidence>
<dbReference type="GO" id="GO:0008081">
    <property type="term" value="F:phosphoric diester hydrolase activity"/>
    <property type="evidence" value="ECO:0007669"/>
    <property type="project" value="InterPro"/>
</dbReference>
<gene>
    <name evidence="3" type="ORF">IFJ97_07045</name>
</gene>
<accession>A0A8J6Y5U8</accession>
<feature type="transmembrane region" description="Helical" evidence="1">
    <location>
        <begin position="28"/>
        <end position="51"/>
    </location>
</feature>
<dbReference type="Pfam" id="PF03009">
    <property type="entry name" value="GDPD"/>
    <property type="match status" value="1"/>
</dbReference>
<feature type="transmembrane region" description="Helical" evidence="1">
    <location>
        <begin position="263"/>
        <end position="296"/>
    </location>
</feature>
<evidence type="ECO:0000259" key="2">
    <source>
        <dbReference type="PROSITE" id="PS51704"/>
    </source>
</evidence>
<dbReference type="InterPro" id="IPR018476">
    <property type="entry name" value="GlyceroP-diester-Pdiesterase_M"/>
</dbReference>
<sequence length="625" mass="67556">MNTSPWPILADAFCDFRRTWPQLVLTDLMARVVAVIIITPAVGLLGKLFLWRTATGVVTDEAIVSFLVHPFGMAALVVMAAVSLGVLFAETGQLMVIGFGAVEDRRVTWLDALFYSYRRAAALVHLAGAAVVRLLLISVPFLAAIGGIYWLLVRTYDINYYLTRKPPGFIAAVIVAGLLLAVFALIVASKIAAWLLALPMVLFEGKGGPQALKTSAQSIGAHRRKLTLWLLCWLAATALLSAAVTTVVSWLGGLMVSHDGSNITVLLIGLSVVIIVAGLANLAVSVFTTVLFPLLVVRLYRSMAGPGELKPEIAAPSSLGDQASFRTPGKIVFATSIAAAAIAVVGVFLLADEPDWEDPTQIIAHRGGAAVAPENTMAAFRRGIADGADWLELDVQEDADGTVVVEHDRDFMRAAGAKLEVWQATKEDLAEIDIGSSFAPEFSDQRVPTLREVLELAKGKSGVFIELKYYGHDVSLEQKVVDLVEETGMIDHIVIMSLNYDGVRKTAALRPDWTYGLLNAVAIGDLTRLEVNFLALTASATTVPMIRRSHRRGMKIHAWTIDDPVQMWVMMSRGVDGIITDKVELANHVKDLRAEVTPVGRFIIWIAAEVGLLRGMEASSSEEDA</sequence>
<dbReference type="InterPro" id="IPR017946">
    <property type="entry name" value="PLC-like_Pdiesterase_TIM-brl"/>
</dbReference>
<feature type="transmembrane region" description="Helical" evidence="1">
    <location>
        <begin position="123"/>
        <end position="149"/>
    </location>
</feature>
<keyword evidence="1" id="KW-1133">Transmembrane helix</keyword>
<dbReference type="SUPFAM" id="SSF51695">
    <property type="entry name" value="PLC-like phosphodiesterases"/>
    <property type="match status" value="1"/>
</dbReference>
<protein>
    <submittedName>
        <fullName evidence="3">Glycerophosphoryl diester phosphodiesterase membrane domain-containing protein</fullName>
    </submittedName>
</protein>